<organism evidence="1 2">
    <name type="scientific">Actinomadura yumaensis</name>
    <dbReference type="NCBI Taxonomy" id="111807"/>
    <lineage>
        <taxon>Bacteria</taxon>
        <taxon>Bacillati</taxon>
        <taxon>Actinomycetota</taxon>
        <taxon>Actinomycetes</taxon>
        <taxon>Streptosporangiales</taxon>
        <taxon>Thermomonosporaceae</taxon>
        <taxon>Actinomadura</taxon>
    </lineage>
</organism>
<protein>
    <submittedName>
        <fullName evidence="1">Uncharacterized protein</fullName>
    </submittedName>
</protein>
<evidence type="ECO:0000313" key="1">
    <source>
        <dbReference type="EMBL" id="MFC6880205.1"/>
    </source>
</evidence>
<reference evidence="2" key="1">
    <citation type="journal article" date="2019" name="Int. J. Syst. Evol. Microbiol.">
        <title>The Global Catalogue of Microorganisms (GCM) 10K type strain sequencing project: providing services to taxonomists for standard genome sequencing and annotation.</title>
        <authorList>
            <consortium name="The Broad Institute Genomics Platform"/>
            <consortium name="The Broad Institute Genome Sequencing Center for Infectious Disease"/>
            <person name="Wu L."/>
            <person name="Ma J."/>
        </authorList>
    </citation>
    <scope>NUCLEOTIDE SEQUENCE [LARGE SCALE GENOMIC DNA]</scope>
    <source>
        <strain evidence="2">JCM 3369</strain>
    </source>
</reference>
<dbReference type="Proteomes" id="UP001596380">
    <property type="component" value="Unassembled WGS sequence"/>
</dbReference>
<name>A0ABW2CIC1_9ACTN</name>
<dbReference type="EMBL" id="JBHSXS010000004">
    <property type="protein sequence ID" value="MFC6880205.1"/>
    <property type="molecule type" value="Genomic_DNA"/>
</dbReference>
<sequence length="256" mass="27516">MPYELRIFCATGGAGATDILDRVLVRAEQQNASLWTRDRESSGTAWASATITTAPQKRAEILPLEIHAASGARTASTIRALSADFPGIDAYALMRLGSSEVDWAAANAVWRAFYSLWPVLPHDDGSGFDVDMDELELAAAEADRDAPSSKADLDTLFDEARRTAANLLLNAPDGTFAPFALILGSAGKVALTTPDALPADRPSFAIVNHNPNNTADVHLQHHTGEALKITAPYVIHARSQRRVVWLGTHSHPTNTL</sequence>
<keyword evidence="2" id="KW-1185">Reference proteome</keyword>
<accession>A0ABW2CIC1</accession>
<proteinExistence type="predicted"/>
<dbReference type="RefSeq" id="WP_378063187.1">
    <property type="nucleotide sequence ID" value="NZ_JBHSXS010000004.1"/>
</dbReference>
<comment type="caution">
    <text evidence="1">The sequence shown here is derived from an EMBL/GenBank/DDBJ whole genome shotgun (WGS) entry which is preliminary data.</text>
</comment>
<gene>
    <name evidence="1" type="ORF">ACFQKB_10565</name>
</gene>
<evidence type="ECO:0000313" key="2">
    <source>
        <dbReference type="Proteomes" id="UP001596380"/>
    </source>
</evidence>